<dbReference type="HAMAP" id="MF_00519">
    <property type="entry name" value="Arabinose_Isome"/>
    <property type="match status" value="1"/>
</dbReference>
<feature type="domain" description="L-arabinose isomerase N-terminal" evidence="7">
    <location>
        <begin position="8"/>
        <end position="173"/>
    </location>
</feature>
<keyword evidence="3 6" id="KW-0464">Manganese</keyword>
<dbReference type="SUPFAM" id="SSF50443">
    <property type="entry name" value="FucI/AraA C-terminal domain-like"/>
    <property type="match status" value="1"/>
</dbReference>
<keyword evidence="1 6" id="KW-0479">Metal-binding</keyword>
<evidence type="ECO:0000256" key="4">
    <source>
        <dbReference type="ARBA" id="ARBA00023235"/>
    </source>
</evidence>
<evidence type="ECO:0000256" key="3">
    <source>
        <dbReference type="ARBA" id="ARBA00023211"/>
    </source>
</evidence>
<evidence type="ECO:0000313" key="10">
    <source>
        <dbReference type="EMBL" id="PUZ25368.1"/>
    </source>
</evidence>
<dbReference type="GO" id="GO:0008733">
    <property type="term" value="F:L-arabinose isomerase activity"/>
    <property type="evidence" value="ECO:0007669"/>
    <property type="project" value="UniProtKB-UniRule"/>
</dbReference>
<dbReference type="Pfam" id="PF11762">
    <property type="entry name" value="Arabinose_Iso_C"/>
    <property type="match status" value="1"/>
</dbReference>
<dbReference type="RefSeq" id="WP_108687206.1">
    <property type="nucleotide sequence ID" value="NZ_QCYK01000002.1"/>
</dbReference>
<dbReference type="GO" id="GO:0030145">
    <property type="term" value="F:manganese ion binding"/>
    <property type="evidence" value="ECO:0007669"/>
    <property type="project" value="UniProtKB-UniRule"/>
</dbReference>
<dbReference type="GO" id="GO:0005829">
    <property type="term" value="C:cytosol"/>
    <property type="evidence" value="ECO:0007669"/>
    <property type="project" value="TreeGrafter"/>
</dbReference>
<feature type="binding site" evidence="6">
    <location>
        <position position="349"/>
    </location>
    <ligand>
        <name>Mn(2+)</name>
        <dbReference type="ChEBI" id="CHEBI:29035"/>
    </ligand>
</feature>
<dbReference type="InterPro" id="IPR055389">
    <property type="entry name" value="AraA_N"/>
</dbReference>
<dbReference type="UniPathway" id="UPA00145">
    <property type="reaction ID" value="UER00565"/>
</dbReference>
<feature type="binding site" evidence="6">
    <location>
        <position position="305"/>
    </location>
    <ligand>
        <name>Mn(2+)</name>
        <dbReference type="ChEBI" id="CHEBI:29035"/>
    </ligand>
</feature>
<evidence type="ECO:0000259" key="9">
    <source>
        <dbReference type="Pfam" id="PF24856"/>
    </source>
</evidence>
<dbReference type="EC" id="5.3.1.4" evidence="6"/>
<keyword evidence="4 6" id="KW-0413">Isomerase</keyword>
<dbReference type="Pfam" id="PF24856">
    <property type="entry name" value="AraA_central"/>
    <property type="match status" value="1"/>
</dbReference>
<feature type="binding site" evidence="6">
    <location>
        <position position="448"/>
    </location>
    <ligand>
        <name>Mn(2+)</name>
        <dbReference type="ChEBI" id="CHEBI:29035"/>
    </ligand>
</feature>
<evidence type="ECO:0000256" key="6">
    <source>
        <dbReference type="HAMAP-Rule" id="MF_00519"/>
    </source>
</evidence>
<dbReference type="InterPro" id="IPR038583">
    <property type="entry name" value="AraA_N_sf"/>
</dbReference>
<dbReference type="CDD" id="cd03557">
    <property type="entry name" value="L-arabinose_isomerase"/>
    <property type="match status" value="1"/>
</dbReference>
<comment type="similarity">
    <text evidence="6">Belongs to the arabinose isomerase family.</text>
</comment>
<comment type="cofactor">
    <cofactor evidence="6">
        <name>Mn(2+)</name>
        <dbReference type="ChEBI" id="CHEBI:29035"/>
    </cofactor>
    <text evidence="6">Binds 1 Mn(2+) ion per subunit.</text>
</comment>
<sequence length="499" mass="55472">MTDLKKLEVWFVTGSQHLYGEDTLKQVAAHAETIARGLDAGNIPVHVVFKPTVKTPEEIYQVCQQANAAANCIGIIAWMHTFSPAKMWINGLKILQKPLCHLHTQFNRDIPWSEIDMDFMNLNQSAHGDREFGFIVSRLRLNRKVVVGHWQDPETIAQLEAWARAAAGWHDWQGARFVRFGDNMRYVAVTDGDKVEAEYRFGYSVNTHGIGDLVAVINQVGDAAVDKLVQEYADTYQLVESLRKGGAAHASLQDAARIELGLKAFLEDGNYKGFTDTFEDLHGMKQLPGIASQRLMQQGYGFAGEGDWKTAALVRAMKVMGSGLQGGNSFMEDYTYHFEPGNALVLGSHMLEICPSIADGKPSCEIHPLGIGGKADPVRLVFNSAAGPALNASIIDMGNRFRLLVNTVEAVPPQAALPKLPVARVLWKPYPDMKTGCAAWILAGGAHHTCYSQNLTAEHLENFADMADIEFTLINQHTELHRFKNELRWSEVYYQLHQK</sequence>
<evidence type="ECO:0000259" key="7">
    <source>
        <dbReference type="Pfam" id="PF02610"/>
    </source>
</evidence>
<proteinExistence type="inferred from homology"/>
<evidence type="ECO:0000256" key="5">
    <source>
        <dbReference type="ARBA" id="ARBA00023277"/>
    </source>
</evidence>
<keyword evidence="5 6" id="KW-0119">Carbohydrate metabolism</keyword>
<dbReference type="Proteomes" id="UP000244450">
    <property type="component" value="Unassembled WGS sequence"/>
</dbReference>
<dbReference type="InterPro" id="IPR055390">
    <property type="entry name" value="AraA_central"/>
</dbReference>
<dbReference type="InterPro" id="IPR009015">
    <property type="entry name" value="Fucose_isomerase_N/cen_sf"/>
</dbReference>
<reference evidence="10 11" key="1">
    <citation type="submission" date="2018-04" db="EMBL/GenBank/DDBJ databases">
        <title>Chitinophaga fuyangensis sp. nov., isolated from soil in a chemical factory.</title>
        <authorList>
            <person name="Chen K."/>
        </authorList>
    </citation>
    <scope>NUCLEOTIDE SEQUENCE [LARGE SCALE GENOMIC DNA]</scope>
    <source>
        <strain evidence="10 11">LY-1</strain>
    </source>
</reference>
<feature type="domain" description="L-arabinose isomerase C-terminal" evidence="8">
    <location>
        <begin position="327"/>
        <end position="470"/>
    </location>
</feature>
<evidence type="ECO:0000313" key="11">
    <source>
        <dbReference type="Proteomes" id="UP000244450"/>
    </source>
</evidence>
<accession>A0A2T7BGF8</accession>
<keyword evidence="2 6" id="KW-0054">Arabinose catabolism</keyword>
<dbReference type="PIRSF" id="PIRSF001478">
    <property type="entry name" value="L-ara_isomerase"/>
    <property type="match status" value="1"/>
</dbReference>
<name>A0A2T7BGF8_9BACT</name>
<dbReference type="InterPro" id="IPR003762">
    <property type="entry name" value="Lara_isomerase"/>
</dbReference>
<dbReference type="SUPFAM" id="SSF53743">
    <property type="entry name" value="FucI/AraA N-terminal and middle domains"/>
    <property type="match status" value="1"/>
</dbReference>
<comment type="pathway">
    <text evidence="6">Carbohydrate degradation; L-arabinose degradation via L-ribulose; D-xylulose 5-phosphate from L-arabinose (bacterial route): step 1/3.</text>
</comment>
<dbReference type="AlphaFoldDB" id="A0A2T7BGF8"/>
<comment type="function">
    <text evidence="6">Catalyzes the conversion of L-arabinose to L-ribulose.</text>
</comment>
<organism evidence="10 11">
    <name type="scientific">Chitinophaga parva</name>
    <dbReference type="NCBI Taxonomy" id="2169414"/>
    <lineage>
        <taxon>Bacteria</taxon>
        <taxon>Pseudomonadati</taxon>
        <taxon>Bacteroidota</taxon>
        <taxon>Chitinophagia</taxon>
        <taxon>Chitinophagales</taxon>
        <taxon>Chitinophagaceae</taxon>
        <taxon>Chitinophaga</taxon>
    </lineage>
</organism>
<dbReference type="PANTHER" id="PTHR38464:SF1">
    <property type="entry name" value="L-ARABINOSE ISOMERASE"/>
    <property type="match status" value="1"/>
</dbReference>
<evidence type="ECO:0000256" key="1">
    <source>
        <dbReference type="ARBA" id="ARBA00022723"/>
    </source>
</evidence>
<protein>
    <recommendedName>
        <fullName evidence="6">L-arabinose isomerase</fullName>
        <ecNumber evidence="6">5.3.1.4</ecNumber>
    </recommendedName>
</protein>
<dbReference type="EMBL" id="QCYK01000002">
    <property type="protein sequence ID" value="PUZ25368.1"/>
    <property type="molecule type" value="Genomic_DNA"/>
</dbReference>
<evidence type="ECO:0000259" key="8">
    <source>
        <dbReference type="Pfam" id="PF11762"/>
    </source>
</evidence>
<feature type="domain" description="L-arabinose isomerase central" evidence="9">
    <location>
        <begin position="176"/>
        <end position="323"/>
    </location>
</feature>
<dbReference type="InterPro" id="IPR004216">
    <property type="entry name" value="Fuc/Ara_isomerase_C"/>
</dbReference>
<dbReference type="Pfam" id="PF02610">
    <property type="entry name" value="AraA_N"/>
    <property type="match status" value="1"/>
</dbReference>
<evidence type="ECO:0000256" key="2">
    <source>
        <dbReference type="ARBA" id="ARBA00022935"/>
    </source>
</evidence>
<dbReference type="GO" id="GO:0019569">
    <property type="term" value="P:L-arabinose catabolic process to D-xylulose 5-phosphate"/>
    <property type="evidence" value="ECO:0007669"/>
    <property type="project" value="UniProtKB-UniRule"/>
</dbReference>
<feature type="binding site" evidence="6">
    <location>
        <position position="332"/>
    </location>
    <ligand>
        <name>Mn(2+)</name>
        <dbReference type="ChEBI" id="CHEBI:29035"/>
    </ligand>
</feature>
<comment type="catalytic activity">
    <reaction evidence="6">
        <text>beta-L-arabinopyranose = L-ribulose</text>
        <dbReference type="Rhea" id="RHEA:14821"/>
        <dbReference type="ChEBI" id="CHEBI:16880"/>
        <dbReference type="ChEBI" id="CHEBI:40886"/>
        <dbReference type="EC" id="5.3.1.4"/>
    </reaction>
</comment>
<dbReference type="InterPro" id="IPR024664">
    <property type="entry name" value="Ara_Isoase_C"/>
</dbReference>
<dbReference type="OrthoDB" id="9765600at2"/>
<dbReference type="Gene3D" id="3.40.50.10940">
    <property type="match status" value="1"/>
</dbReference>
<dbReference type="PANTHER" id="PTHR38464">
    <property type="entry name" value="L-ARABINOSE ISOMERASE"/>
    <property type="match status" value="1"/>
</dbReference>
<gene>
    <name evidence="6" type="primary">araA</name>
    <name evidence="10" type="ORF">DCC81_13810</name>
</gene>
<keyword evidence="11" id="KW-1185">Reference proteome</keyword>
<dbReference type="NCBIfam" id="NF002795">
    <property type="entry name" value="PRK02929.1"/>
    <property type="match status" value="1"/>
</dbReference>
<comment type="caution">
    <text evidence="10">The sequence shown here is derived from an EMBL/GenBank/DDBJ whole genome shotgun (WGS) entry which is preliminary data.</text>
</comment>